<gene>
    <name evidence="5" type="ORF">ACFQ0E_08760</name>
</gene>
<feature type="chain" id="PRO_5045929068" evidence="3">
    <location>
        <begin position="22"/>
        <end position="305"/>
    </location>
</feature>
<evidence type="ECO:0000259" key="4">
    <source>
        <dbReference type="Pfam" id="PF14257"/>
    </source>
</evidence>
<keyword evidence="3" id="KW-0732">Signal</keyword>
<evidence type="ECO:0000256" key="2">
    <source>
        <dbReference type="SAM" id="Phobius"/>
    </source>
</evidence>
<protein>
    <submittedName>
        <fullName evidence="5">DUF4349 domain-containing protein</fullName>
    </submittedName>
</protein>
<evidence type="ECO:0000313" key="6">
    <source>
        <dbReference type="Proteomes" id="UP001597110"/>
    </source>
</evidence>
<proteinExistence type="predicted"/>
<keyword evidence="1" id="KW-0175">Coiled coil</keyword>
<feature type="domain" description="DUF4349" evidence="4">
    <location>
        <begin position="84"/>
        <end position="290"/>
    </location>
</feature>
<evidence type="ECO:0000256" key="1">
    <source>
        <dbReference type="SAM" id="Coils"/>
    </source>
</evidence>
<keyword evidence="6" id="KW-1185">Reference proteome</keyword>
<feature type="coiled-coil region" evidence="1">
    <location>
        <begin position="202"/>
        <end position="236"/>
    </location>
</feature>
<feature type="signal peptide" evidence="3">
    <location>
        <begin position="1"/>
        <end position="21"/>
    </location>
</feature>
<dbReference type="Proteomes" id="UP001597110">
    <property type="component" value="Unassembled WGS sequence"/>
</dbReference>
<feature type="transmembrane region" description="Helical" evidence="2">
    <location>
        <begin position="268"/>
        <end position="290"/>
    </location>
</feature>
<dbReference type="PROSITE" id="PS51257">
    <property type="entry name" value="PROKAR_LIPOPROTEIN"/>
    <property type="match status" value="1"/>
</dbReference>
<evidence type="ECO:0000313" key="5">
    <source>
        <dbReference type="EMBL" id="MFD0725690.1"/>
    </source>
</evidence>
<dbReference type="InterPro" id="IPR025645">
    <property type="entry name" value="DUF4349"/>
</dbReference>
<accession>A0ABW2YBY0</accession>
<dbReference type="EMBL" id="JBHTIF010000001">
    <property type="protein sequence ID" value="MFD0725690.1"/>
    <property type="molecule type" value="Genomic_DNA"/>
</dbReference>
<evidence type="ECO:0000256" key="3">
    <source>
        <dbReference type="SAM" id="SignalP"/>
    </source>
</evidence>
<keyword evidence="2" id="KW-0812">Transmembrane</keyword>
<dbReference type="RefSeq" id="WP_386823277.1">
    <property type="nucleotide sequence ID" value="NZ_JBHTIF010000001.1"/>
</dbReference>
<organism evidence="5 6">
    <name type="scientific">Lysobacter brunescens</name>
    <dbReference type="NCBI Taxonomy" id="262323"/>
    <lineage>
        <taxon>Bacteria</taxon>
        <taxon>Pseudomonadati</taxon>
        <taxon>Pseudomonadota</taxon>
        <taxon>Gammaproteobacteria</taxon>
        <taxon>Lysobacterales</taxon>
        <taxon>Lysobacteraceae</taxon>
        <taxon>Lysobacter</taxon>
    </lineage>
</organism>
<comment type="caution">
    <text evidence="5">The sequence shown here is derived from an EMBL/GenBank/DDBJ whole genome shotgun (WGS) entry which is preliminary data.</text>
</comment>
<sequence>MRRFVVSGFVVAMLLAGCSSADHYASEEMPAADASGNSASALKPMGTDHALSEFSTRAPAADASYSPPRAKPAQAANDGEASMLAYEHDVQVRLDADRIEPTLDAVRAACESKRFGACQILSAERSGGRYPQGALRMRAEPRAIEPLISSGGKGGEIVARNTIAEDLAVAVRDNTLLRDRLRKQHARLLEFQDRKDLKVDDVIALSEQLSRVEAELEAAERDAASHRRRLETQLLTIQFSPHATQEGRSEVAEALADTGRMMAASTAVVVRVIAALIPVVIALVIGIWLLRRMWRWVRRRRRVEE</sequence>
<dbReference type="Pfam" id="PF14257">
    <property type="entry name" value="DUF4349"/>
    <property type="match status" value="1"/>
</dbReference>
<keyword evidence="2" id="KW-0472">Membrane</keyword>
<keyword evidence="2" id="KW-1133">Transmembrane helix</keyword>
<name>A0ABW2YBY0_9GAMM</name>
<reference evidence="6" key="1">
    <citation type="journal article" date="2019" name="Int. J. Syst. Evol. Microbiol.">
        <title>The Global Catalogue of Microorganisms (GCM) 10K type strain sequencing project: providing services to taxonomists for standard genome sequencing and annotation.</title>
        <authorList>
            <consortium name="The Broad Institute Genomics Platform"/>
            <consortium name="The Broad Institute Genome Sequencing Center for Infectious Disease"/>
            <person name="Wu L."/>
            <person name="Ma J."/>
        </authorList>
    </citation>
    <scope>NUCLEOTIDE SEQUENCE [LARGE SCALE GENOMIC DNA]</scope>
    <source>
        <strain evidence="6">CCUG 55585</strain>
    </source>
</reference>